<protein>
    <submittedName>
        <fullName evidence="2">Uncharacterized protein</fullName>
    </submittedName>
</protein>
<dbReference type="EMBL" id="FXUL01000029">
    <property type="protein sequence ID" value="SMP78488.1"/>
    <property type="molecule type" value="Genomic_DNA"/>
</dbReference>
<dbReference type="RefSeq" id="WP_283445107.1">
    <property type="nucleotide sequence ID" value="NZ_FXUL01000029.1"/>
</dbReference>
<comment type="caution">
    <text evidence="2">The sequence shown here is derived from an EMBL/GenBank/DDBJ whole genome shotgun (WGS) entry which is preliminary data.</text>
</comment>
<dbReference type="Proteomes" id="UP001158049">
    <property type="component" value="Unassembled WGS sequence"/>
</dbReference>
<proteinExistence type="predicted"/>
<reference evidence="2 3" key="1">
    <citation type="submission" date="2017-05" db="EMBL/GenBank/DDBJ databases">
        <authorList>
            <person name="Varghese N."/>
            <person name="Submissions S."/>
        </authorList>
    </citation>
    <scope>NUCLEOTIDE SEQUENCE [LARGE SCALE GENOMIC DNA]</scope>
    <source>
        <strain evidence="2 3">DSM 26001</strain>
    </source>
</reference>
<accession>A0ABY1QR19</accession>
<keyword evidence="3" id="KW-1185">Reference proteome</keyword>
<evidence type="ECO:0000313" key="2">
    <source>
        <dbReference type="EMBL" id="SMP78488.1"/>
    </source>
</evidence>
<evidence type="ECO:0000256" key="1">
    <source>
        <dbReference type="SAM" id="MobiDB-lite"/>
    </source>
</evidence>
<feature type="region of interest" description="Disordered" evidence="1">
    <location>
        <begin position="1"/>
        <end position="29"/>
    </location>
</feature>
<name>A0ABY1QR19_9BURK</name>
<evidence type="ECO:0000313" key="3">
    <source>
        <dbReference type="Proteomes" id="UP001158049"/>
    </source>
</evidence>
<organism evidence="2 3">
    <name type="scientific">Noviherbaspirillum suwonense</name>
    <dbReference type="NCBI Taxonomy" id="1224511"/>
    <lineage>
        <taxon>Bacteria</taxon>
        <taxon>Pseudomonadati</taxon>
        <taxon>Pseudomonadota</taxon>
        <taxon>Betaproteobacteria</taxon>
        <taxon>Burkholderiales</taxon>
        <taxon>Oxalobacteraceae</taxon>
        <taxon>Noviherbaspirillum</taxon>
    </lineage>
</organism>
<gene>
    <name evidence="2" type="ORF">SAMN06295970_1292</name>
</gene>
<sequence length="268" mass="28783">MKNIERSGAAQRPDHPVTSGPRRTRQPEPVSAVRYVMRGLRSTAIAFMAPVVVAPLLPAPLRPLRLVAGGLLYADQQQPSAMRFTPPPGRQGECAGMLLGLLPFIPAFALQAHLTETWCARPGSAGARIAATSQQAWTGFWTRFPKCVAEVAARYPINFVLARCTAQVAAAIVGSSLSLSYHRIRGRKLVARQLPPVKPRLPQRVAARPEVYLAGGLLFMVPALLDTRIGLSLLQRAGVPRASIGTVITSSVVGAALTTSMVPFERRA</sequence>